<reference evidence="3 4" key="1">
    <citation type="journal article" date="2019" name="Int. J. Syst. Evol. Microbiol.">
        <title>The Global Catalogue of Microorganisms (GCM) 10K type strain sequencing project: providing services to taxonomists for standard genome sequencing and annotation.</title>
        <authorList>
            <consortium name="The Broad Institute Genomics Platform"/>
            <consortium name="The Broad Institute Genome Sequencing Center for Infectious Disease"/>
            <person name="Wu L."/>
            <person name="Ma J."/>
        </authorList>
    </citation>
    <scope>NUCLEOTIDE SEQUENCE [LARGE SCALE GENOMIC DNA]</scope>
    <source>
        <strain evidence="3 4">JCM 8201</strain>
    </source>
</reference>
<dbReference type="PANTHER" id="PTHR33371:SF19">
    <property type="entry name" value="MCE-FAMILY PROTEIN MCE4A"/>
    <property type="match status" value="1"/>
</dbReference>
<evidence type="ECO:0000313" key="3">
    <source>
        <dbReference type="EMBL" id="GAA2731806.1"/>
    </source>
</evidence>
<dbReference type="Pfam" id="PF02470">
    <property type="entry name" value="MlaD"/>
    <property type="match status" value="1"/>
</dbReference>
<evidence type="ECO:0000259" key="1">
    <source>
        <dbReference type="Pfam" id="PF02470"/>
    </source>
</evidence>
<feature type="domain" description="Mammalian cell entry C-terminal" evidence="2">
    <location>
        <begin position="116"/>
        <end position="337"/>
    </location>
</feature>
<dbReference type="InterPro" id="IPR003399">
    <property type="entry name" value="Mce/MlaD"/>
</dbReference>
<name>A0ABN3UFG8_9ACTN</name>
<dbReference type="RefSeq" id="WP_344452971.1">
    <property type="nucleotide sequence ID" value="NZ_BAAATZ010000020.1"/>
</dbReference>
<dbReference type="InterPro" id="IPR052336">
    <property type="entry name" value="MlaD_Phospholipid_Transporter"/>
</dbReference>
<dbReference type="InterPro" id="IPR024516">
    <property type="entry name" value="Mce_C"/>
</dbReference>
<gene>
    <name evidence="3" type="ORF">GCM10010439_48160</name>
</gene>
<dbReference type="EMBL" id="BAAATZ010000020">
    <property type="protein sequence ID" value="GAA2731806.1"/>
    <property type="molecule type" value="Genomic_DNA"/>
</dbReference>
<evidence type="ECO:0000313" key="4">
    <source>
        <dbReference type="Proteomes" id="UP001501842"/>
    </source>
</evidence>
<accession>A0ABN3UFG8</accession>
<organism evidence="3 4">
    <name type="scientific">Actinocorallia aurantiaca</name>
    <dbReference type="NCBI Taxonomy" id="46204"/>
    <lineage>
        <taxon>Bacteria</taxon>
        <taxon>Bacillati</taxon>
        <taxon>Actinomycetota</taxon>
        <taxon>Actinomycetes</taxon>
        <taxon>Streptosporangiales</taxon>
        <taxon>Thermomonosporaceae</taxon>
        <taxon>Actinocorallia</taxon>
    </lineage>
</organism>
<dbReference type="Pfam" id="PF11887">
    <property type="entry name" value="Mce4_CUP1"/>
    <property type="match status" value="1"/>
</dbReference>
<proteinExistence type="predicted"/>
<dbReference type="NCBIfam" id="TIGR00996">
    <property type="entry name" value="Mtu_fam_mce"/>
    <property type="match status" value="1"/>
</dbReference>
<dbReference type="InterPro" id="IPR005693">
    <property type="entry name" value="Mce"/>
</dbReference>
<dbReference type="Proteomes" id="UP001501842">
    <property type="component" value="Unassembled WGS sequence"/>
</dbReference>
<sequence length="401" mass="43511">MNRQRWAGVVFVLLPVLLVWLSIAVYDKRFTKVSTVTLETGTVGSEMHPHADVKLRGVRIGEVRKIDADGTGARLTLALEPDKLRLLPADVSAQLLPTTLFGTRYVALIPPERPGPERLRPGGVIGQDRSRNSIELQQVLDNVLPLLQAVQPAKLSATLTAIAQALDGRGEQLGRTLVELDAYLKKLNPSLPALNRGIRELVTLTRHYAEVTPDLMAALSDMTVTSRTLADQKANLALLYDTVASASQDFTAFLKANSETIIRLSARSKPTLKLFAKYSPEFPCTLRMLTEFVPKMDQVLGKDTGRPGVRVRVRTAPNPGPYKPGKDTPAYTAKGGPACYPVPYTTAKVARGGLGLANSPQENSLVNELIAPEVGEPAQVLPDWSSVLVGPLYRGTEVTVE</sequence>
<comment type="caution">
    <text evidence="3">The sequence shown here is derived from an EMBL/GenBank/DDBJ whole genome shotgun (WGS) entry which is preliminary data.</text>
</comment>
<keyword evidence="4" id="KW-1185">Reference proteome</keyword>
<dbReference type="PANTHER" id="PTHR33371">
    <property type="entry name" value="INTERMEMBRANE PHOSPHOLIPID TRANSPORT SYSTEM BINDING PROTEIN MLAD-RELATED"/>
    <property type="match status" value="1"/>
</dbReference>
<feature type="domain" description="Mce/MlaD" evidence="1">
    <location>
        <begin position="35"/>
        <end position="111"/>
    </location>
</feature>
<evidence type="ECO:0000259" key="2">
    <source>
        <dbReference type="Pfam" id="PF11887"/>
    </source>
</evidence>
<protein>
    <submittedName>
        <fullName evidence="3">MCE family protein</fullName>
    </submittedName>
</protein>